<dbReference type="AlphaFoldDB" id="A0A5K3G056"/>
<dbReference type="WBParaSite" id="MCU_013968-RA">
    <property type="protein sequence ID" value="MCU_013968-RA"/>
    <property type="gene ID" value="MCU_013968"/>
</dbReference>
<name>A0A5K3G056_MESCO</name>
<proteinExistence type="predicted"/>
<accession>A0A5K3G056</accession>
<organism evidence="1">
    <name type="scientific">Mesocestoides corti</name>
    <name type="common">Flatworm</name>
    <dbReference type="NCBI Taxonomy" id="53468"/>
    <lineage>
        <taxon>Eukaryota</taxon>
        <taxon>Metazoa</taxon>
        <taxon>Spiralia</taxon>
        <taxon>Lophotrochozoa</taxon>
        <taxon>Platyhelminthes</taxon>
        <taxon>Cestoda</taxon>
        <taxon>Eucestoda</taxon>
        <taxon>Cyclophyllidea</taxon>
        <taxon>Mesocestoididae</taxon>
        <taxon>Mesocestoides</taxon>
    </lineage>
</organism>
<reference evidence="1" key="1">
    <citation type="submission" date="2019-11" db="UniProtKB">
        <authorList>
            <consortium name="WormBaseParasite"/>
        </authorList>
    </citation>
    <scope>IDENTIFICATION</scope>
</reference>
<sequence>MHRLPSRVLCPSSSTSSRSHLLRWSSMPSHSYRAVYSPALAPSLSRSQRLLSDWNCPWLCHQLEQQQLRLQTFHSHECTTLLY</sequence>
<protein>
    <submittedName>
        <fullName evidence="1">Secreted protein</fullName>
    </submittedName>
</protein>
<evidence type="ECO:0000313" key="1">
    <source>
        <dbReference type="WBParaSite" id="MCU_013968-RA"/>
    </source>
</evidence>